<dbReference type="EMBL" id="JAJEKE010000002">
    <property type="protein sequence ID" value="MCQ1528542.1"/>
    <property type="molecule type" value="Genomic_DNA"/>
</dbReference>
<dbReference type="InterPro" id="IPR019079">
    <property type="entry name" value="Capsule_synth_CapA"/>
</dbReference>
<comment type="caution">
    <text evidence="3">The sequence shown here is derived from an EMBL/GenBank/DDBJ whole genome shotgun (WGS) entry which is preliminary data.</text>
</comment>
<protein>
    <submittedName>
        <fullName evidence="3">CapA family protein</fullName>
    </submittedName>
</protein>
<organism evidence="3 4">
    <name type="scientific">Lutispora saccharofermentans</name>
    <dbReference type="NCBI Taxonomy" id="3024236"/>
    <lineage>
        <taxon>Bacteria</taxon>
        <taxon>Bacillati</taxon>
        <taxon>Bacillota</taxon>
        <taxon>Clostridia</taxon>
        <taxon>Lutisporales</taxon>
        <taxon>Lutisporaceae</taxon>
        <taxon>Lutispora</taxon>
    </lineage>
</organism>
<dbReference type="Pfam" id="PF09587">
    <property type="entry name" value="PGA_cap"/>
    <property type="match status" value="1"/>
</dbReference>
<evidence type="ECO:0000256" key="1">
    <source>
        <dbReference type="ARBA" id="ARBA00005662"/>
    </source>
</evidence>
<dbReference type="SUPFAM" id="SSF56300">
    <property type="entry name" value="Metallo-dependent phosphatases"/>
    <property type="match status" value="1"/>
</dbReference>
<evidence type="ECO:0000313" key="4">
    <source>
        <dbReference type="Proteomes" id="UP001651880"/>
    </source>
</evidence>
<dbReference type="Gene3D" id="3.60.21.10">
    <property type="match status" value="1"/>
</dbReference>
<comment type="similarity">
    <text evidence="1">Belongs to the CapA family.</text>
</comment>
<dbReference type="Proteomes" id="UP001651880">
    <property type="component" value="Unassembled WGS sequence"/>
</dbReference>
<reference evidence="3 4" key="1">
    <citation type="submission" date="2021-10" db="EMBL/GenBank/DDBJ databases">
        <title>Lutispora strain m25 sp. nov., a thermophilic, non-spore-forming bacterium isolated from a lab-scale methanogenic bioreactor digesting anaerobic sludge.</title>
        <authorList>
            <person name="El Houari A."/>
            <person name="Mcdonald J."/>
        </authorList>
    </citation>
    <scope>NUCLEOTIDE SEQUENCE [LARGE SCALE GENOMIC DNA]</scope>
    <source>
        <strain evidence="4">m25</strain>
    </source>
</reference>
<dbReference type="InterPro" id="IPR052169">
    <property type="entry name" value="CW_Biosynth-Accessory"/>
</dbReference>
<proteinExistence type="inferred from homology"/>
<dbReference type="SMART" id="SM00854">
    <property type="entry name" value="PGA_cap"/>
    <property type="match status" value="1"/>
</dbReference>
<gene>
    <name evidence="3" type="ORF">LJD61_03150</name>
</gene>
<dbReference type="RefSeq" id="WP_255226065.1">
    <property type="nucleotide sequence ID" value="NZ_JAJEKE010000002.1"/>
</dbReference>
<evidence type="ECO:0000313" key="3">
    <source>
        <dbReference type="EMBL" id="MCQ1528542.1"/>
    </source>
</evidence>
<feature type="domain" description="Capsule synthesis protein CapA" evidence="2">
    <location>
        <begin position="86"/>
        <end position="345"/>
    </location>
</feature>
<accession>A0ABT1NBB3</accession>
<evidence type="ECO:0000259" key="2">
    <source>
        <dbReference type="SMART" id="SM00854"/>
    </source>
</evidence>
<keyword evidence="4" id="KW-1185">Reference proteome</keyword>
<dbReference type="InterPro" id="IPR029052">
    <property type="entry name" value="Metallo-depent_PP-like"/>
</dbReference>
<sequence length="446" mass="50984">MELKFALLKAFLKVLGFIKGDKYKYSQEYEDNFRYMDMSEKLWWGYKSVVKQIERAEKGKGIEEYFANQDLDFTEGELFNAESRITISAGGDLSASEMIFPDNTEHLWDDVRDFYFDADIVCANLEAPIVPERPPVGVPAMCLTAPKLNISPQMFERFIDEGRGVNFFSTANNHSLDQGEHGVVSTLDFLDSKGYPHVGTARTREEQNDIPIIEQNGIKTAFISYTYCLNGEDTIPGKEYMTNLIRLNKPETDISLIREHVRLAKEKGADMIAAMLHWSIEFETYPIKNVIDMGHRIMECGVDIILGGHAHVAQPMEKYRFFDPYDKREKDGFIIYSLGELVSLNLFSKNSRLALLLKLEISKGIDKGSKITKITGLKALPIYILFKPMENGNTDYRILDLRKTLADIRAGKNPYAFSEADIQELERLEKLLYMRLLPKNSSKILD</sequence>
<name>A0ABT1NBB3_9FIRM</name>
<dbReference type="PANTHER" id="PTHR33393">
    <property type="entry name" value="POLYGLUTAMINE SYNTHESIS ACCESSORY PROTEIN RV0574C-RELATED"/>
    <property type="match status" value="1"/>
</dbReference>
<dbReference type="PANTHER" id="PTHR33393:SF12">
    <property type="entry name" value="CAPSULE BIOSYNTHESIS PROTEIN CAPA"/>
    <property type="match status" value="1"/>
</dbReference>